<dbReference type="Proteomes" id="UP000294927">
    <property type="component" value="Unassembled WGS sequence"/>
</dbReference>
<dbReference type="AlphaFoldDB" id="A0A4V3FQ66"/>
<protein>
    <submittedName>
        <fullName evidence="1">Uncharacterized protein DUF2795</fullName>
    </submittedName>
</protein>
<accession>A0A4V3FQ66</accession>
<dbReference type="Pfam" id="PF11387">
    <property type="entry name" value="DUF2795"/>
    <property type="match status" value="1"/>
</dbReference>
<proteinExistence type="predicted"/>
<sequence length="99" mass="11340">MTSEQELDNEKVVRQVLGDLPFPAFRWQLIAQAAVYGADSVTMGKLHRLPVRRYADREEVTAAIIAAQHVRPRPRRYRRMVIPMNVRHRPLVVAVAAPD</sequence>
<comment type="caution">
    <text evidence="1">The sequence shown here is derived from an EMBL/GenBank/DDBJ whole genome shotgun (WGS) entry which is preliminary data.</text>
</comment>
<dbReference type="EMBL" id="SOCP01000032">
    <property type="protein sequence ID" value="TDV36027.1"/>
    <property type="molecule type" value="Genomic_DNA"/>
</dbReference>
<gene>
    <name evidence="1" type="ORF">CLV71_1325</name>
</gene>
<keyword evidence="2" id="KW-1185">Reference proteome</keyword>
<dbReference type="InterPro" id="IPR021527">
    <property type="entry name" value="DUF2795"/>
</dbReference>
<dbReference type="RefSeq" id="WP_166664528.1">
    <property type="nucleotide sequence ID" value="NZ_SOCP01000032.1"/>
</dbReference>
<evidence type="ECO:0000313" key="2">
    <source>
        <dbReference type="Proteomes" id="UP000294927"/>
    </source>
</evidence>
<name>A0A4V3FQ66_9PSEU</name>
<reference evidence="1 2" key="1">
    <citation type="submission" date="2019-03" db="EMBL/GenBank/DDBJ databases">
        <title>Genomic Encyclopedia of Archaeal and Bacterial Type Strains, Phase II (KMG-II): from individual species to whole genera.</title>
        <authorList>
            <person name="Goeker M."/>
        </authorList>
    </citation>
    <scope>NUCLEOTIDE SEQUENCE [LARGE SCALE GENOMIC DNA]</scope>
    <source>
        <strain evidence="1 2">DSM 45499</strain>
    </source>
</reference>
<evidence type="ECO:0000313" key="1">
    <source>
        <dbReference type="EMBL" id="TDV36027.1"/>
    </source>
</evidence>
<organism evidence="1 2">
    <name type="scientific">Actinophytocola oryzae</name>
    <dbReference type="NCBI Taxonomy" id="502181"/>
    <lineage>
        <taxon>Bacteria</taxon>
        <taxon>Bacillati</taxon>
        <taxon>Actinomycetota</taxon>
        <taxon>Actinomycetes</taxon>
        <taxon>Pseudonocardiales</taxon>
        <taxon>Pseudonocardiaceae</taxon>
    </lineage>
</organism>